<dbReference type="EMBL" id="VSSQ01000008">
    <property type="protein sequence ID" value="MPL58934.1"/>
    <property type="molecule type" value="Genomic_DNA"/>
</dbReference>
<protein>
    <submittedName>
        <fullName evidence="2">Allantoinase</fullName>
        <ecNumber evidence="2">3.5.2.5</ecNumber>
    </submittedName>
</protein>
<dbReference type="AlphaFoldDB" id="A0A644SWD1"/>
<evidence type="ECO:0000259" key="1">
    <source>
        <dbReference type="Pfam" id="PF01979"/>
    </source>
</evidence>
<dbReference type="InterPro" id="IPR006680">
    <property type="entry name" value="Amidohydro-rel"/>
</dbReference>
<dbReference type="InterPro" id="IPR050138">
    <property type="entry name" value="DHOase/Allantoinase_Hydrolase"/>
</dbReference>
<gene>
    <name evidence="2" type="primary">allB_1</name>
    <name evidence="2" type="ORF">SDC9_04480</name>
</gene>
<evidence type="ECO:0000313" key="2">
    <source>
        <dbReference type="EMBL" id="MPL58934.1"/>
    </source>
</evidence>
<comment type="caution">
    <text evidence="2">The sequence shown here is derived from an EMBL/GenBank/DDBJ whole genome shotgun (WGS) entry which is preliminary data.</text>
</comment>
<dbReference type="Gene3D" id="3.20.20.140">
    <property type="entry name" value="Metal-dependent hydrolases"/>
    <property type="match status" value="2"/>
</dbReference>
<organism evidence="2">
    <name type="scientific">bioreactor metagenome</name>
    <dbReference type="NCBI Taxonomy" id="1076179"/>
    <lineage>
        <taxon>unclassified sequences</taxon>
        <taxon>metagenomes</taxon>
        <taxon>ecological metagenomes</taxon>
    </lineage>
</organism>
<dbReference type="SUPFAM" id="SSF51556">
    <property type="entry name" value="Metallo-dependent hydrolases"/>
    <property type="match status" value="1"/>
</dbReference>
<name>A0A644SWD1_9ZZZZ</name>
<keyword evidence="2" id="KW-0378">Hydrolase</keyword>
<dbReference type="InterPro" id="IPR032466">
    <property type="entry name" value="Metal_Hydrolase"/>
</dbReference>
<dbReference type="Pfam" id="PF01979">
    <property type="entry name" value="Amidohydro_1"/>
    <property type="match status" value="1"/>
</dbReference>
<dbReference type="GO" id="GO:0004038">
    <property type="term" value="F:allantoinase activity"/>
    <property type="evidence" value="ECO:0007669"/>
    <property type="project" value="UniProtKB-EC"/>
</dbReference>
<dbReference type="GO" id="GO:0005737">
    <property type="term" value="C:cytoplasm"/>
    <property type="evidence" value="ECO:0007669"/>
    <property type="project" value="TreeGrafter"/>
</dbReference>
<reference evidence="2" key="1">
    <citation type="submission" date="2019-08" db="EMBL/GenBank/DDBJ databases">
        <authorList>
            <person name="Kucharzyk K."/>
            <person name="Murdoch R.W."/>
            <person name="Higgins S."/>
            <person name="Loffler F."/>
        </authorList>
    </citation>
    <scope>NUCLEOTIDE SEQUENCE</scope>
</reference>
<proteinExistence type="predicted"/>
<dbReference type="EC" id="3.5.2.5" evidence="2"/>
<feature type="domain" description="Amidohydrolase-related" evidence="1">
    <location>
        <begin position="57"/>
        <end position="464"/>
    </location>
</feature>
<dbReference type="GO" id="GO:0006145">
    <property type="term" value="P:purine nucleobase catabolic process"/>
    <property type="evidence" value="ECO:0007669"/>
    <property type="project" value="TreeGrafter"/>
</dbReference>
<dbReference type="PANTHER" id="PTHR43668">
    <property type="entry name" value="ALLANTOINASE"/>
    <property type="match status" value="1"/>
</dbReference>
<accession>A0A644SWD1</accession>
<sequence length="505" mass="53240">MIIKEALAALPGESDFKRVDIVIKKGKIERIAVPGSLDAEASSPAGRDVLDARGLLLFPGAIDPHVHFDEPGFTHREDFLHGSSEAARGGVTTVIDMPCTSIPPVTSLENLKQKLKAVAPSSVVDFGFFGGVNGKSDEKAIAETIHSLSPEVLGFKCYFVSGMESFTAVSERQFALAVEACAQAGRPLLLHAEDPGVIAEAQARLARERPAETGGGEAQLSKLRAAPRFHYMGGPAPRDVLSWRDYYASRPMEAETAACATALRLAGGRASSLHIVHIGTAEAAQMVKAAGGSCETCAHYLAFDEEDFELLGPALKTAPPVKEPGQKALLWRLLASRRIDFVSSDHAGAPEYEKFTGDPLSAYGGIPGTGMLFPYLLSEGLFAKRLTLQRFLQATAGAAAERYGISGGKGSISPGKDADLVLVDPELSTLVEAGSMLCKNKITPFAGMRLAGSVAGTLLRGNWVYLSSGLIDGHGAVRAPTGGPLDKPGIVASPGSGKFVRWGYK</sequence>
<dbReference type="InterPro" id="IPR011059">
    <property type="entry name" value="Metal-dep_hydrolase_composite"/>
</dbReference>
<dbReference type="PANTHER" id="PTHR43668:SF2">
    <property type="entry name" value="ALLANTOINASE"/>
    <property type="match status" value="1"/>
</dbReference>
<dbReference type="SUPFAM" id="SSF51338">
    <property type="entry name" value="Composite domain of metallo-dependent hydrolases"/>
    <property type="match status" value="1"/>
</dbReference>